<dbReference type="Gene3D" id="2.60.40.640">
    <property type="match status" value="2"/>
</dbReference>
<dbReference type="OrthoDB" id="2333384at2759"/>
<evidence type="ECO:0000313" key="4">
    <source>
        <dbReference type="Proteomes" id="UP000051952"/>
    </source>
</evidence>
<dbReference type="Pfam" id="PF00339">
    <property type="entry name" value="Arrestin_N"/>
    <property type="match status" value="1"/>
</dbReference>
<dbReference type="InterPro" id="IPR014752">
    <property type="entry name" value="Arrestin-like_C"/>
</dbReference>
<protein>
    <submittedName>
        <fullName evidence="3">Arrestin domain-containing protein, putative</fullName>
    </submittedName>
</protein>
<proteinExistence type="predicted"/>
<dbReference type="GO" id="GO:0005737">
    <property type="term" value="C:cytoplasm"/>
    <property type="evidence" value="ECO:0007669"/>
    <property type="project" value="TreeGrafter"/>
</dbReference>
<organism evidence="3 4">
    <name type="scientific">Bodo saltans</name>
    <name type="common">Flagellated protozoan</name>
    <dbReference type="NCBI Taxonomy" id="75058"/>
    <lineage>
        <taxon>Eukaryota</taxon>
        <taxon>Discoba</taxon>
        <taxon>Euglenozoa</taxon>
        <taxon>Kinetoplastea</taxon>
        <taxon>Metakinetoplastina</taxon>
        <taxon>Eubodonida</taxon>
        <taxon>Bodonidae</taxon>
        <taxon>Bodo</taxon>
    </lineage>
</organism>
<dbReference type="Pfam" id="PF02752">
    <property type="entry name" value="Arrestin_C"/>
    <property type="match status" value="1"/>
</dbReference>
<dbReference type="PANTHER" id="PTHR11188:SF17">
    <property type="entry name" value="FI21816P1"/>
    <property type="match status" value="1"/>
</dbReference>
<sequence>MGFFDSWKVKVNTNLRNTVLYPGNVLEGVVELRVDGYIDFTAVRIKVTGKERVHIRRERSGVNPDDPPIVENYRESCVVYKQLITLAGNMKTMPYGFRGQMPPGVYYYPFAIQLPSNIPPSFSKRVSDDYAEIVYFLKAYVDIPMGRDAIHRSHFTVIRPMPIAQHAEKAPVNVDKVYDVTCCCCIDKGKVHAIMHMDRTLIAIDRDNLTVCCDIDNSRGQEPVKSLEISLVNILTYKADYITEKNQVVAGKHFLEREIPPGQKARIAGVIPLPRNIVPSLTTFNLQSDYKITIEMNIPWASDPMQQFNVIVAQSVDETNYSPRVFWQENKYLRLGKGQFSFPEMYYQPPPQPVYQCVPIPVPPPPNCNMFSYDITIAPLGLPSPMWAQQSAPMVQGQAAVVQPLGIQWNVGYSQNQCVNIMPPTVEPMRVEMNVTFTGDGTQPLLS</sequence>
<dbReference type="PANTHER" id="PTHR11188">
    <property type="entry name" value="ARRESTIN DOMAIN CONTAINING PROTEIN"/>
    <property type="match status" value="1"/>
</dbReference>
<dbReference type="GO" id="GO:0015031">
    <property type="term" value="P:protein transport"/>
    <property type="evidence" value="ECO:0007669"/>
    <property type="project" value="TreeGrafter"/>
</dbReference>
<dbReference type="VEuPathDB" id="TriTrypDB:BSAL_07145"/>
<reference evidence="4" key="1">
    <citation type="submission" date="2015-09" db="EMBL/GenBank/DDBJ databases">
        <authorList>
            <consortium name="Pathogen Informatics"/>
        </authorList>
    </citation>
    <scope>NUCLEOTIDE SEQUENCE [LARGE SCALE GENOMIC DNA]</scope>
    <source>
        <strain evidence="4">Lake Konstanz</strain>
    </source>
</reference>
<dbReference type="Proteomes" id="UP000051952">
    <property type="component" value="Unassembled WGS sequence"/>
</dbReference>
<dbReference type="InterPro" id="IPR014756">
    <property type="entry name" value="Ig_E-set"/>
</dbReference>
<feature type="domain" description="Arrestin C-terminal-like" evidence="2">
    <location>
        <begin position="188"/>
        <end position="312"/>
    </location>
</feature>
<feature type="domain" description="Arrestin-like N-terminal" evidence="1">
    <location>
        <begin position="11"/>
        <end position="162"/>
    </location>
</feature>
<evidence type="ECO:0000259" key="2">
    <source>
        <dbReference type="Pfam" id="PF02752"/>
    </source>
</evidence>
<gene>
    <name evidence="3" type="ORF">BSAL_07145</name>
</gene>
<name>A0A0S4JD52_BODSA</name>
<dbReference type="SUPFAM" id="SSF81296">
    <property type="entry name" value="E set domains"/>
    <property type="match status" value="1"/>
</dbReference>
<dbReference type="InterPro" id="IPR011021">
    <property type="entry name" value="Arrestin-like_N"/>
</dbReference>
<accession>A0A0S4JD52</accession>
<evidence type="ECO:0000259" key="1">
    <source>
        <dbReference type="Pfam" id="PF00339"/>
    </source>
</evidence>
<dbReference type="EMBL" id="CYKH01001400">
    <property type="protein sequence ID" value="CUG86874.1"/>
    <property type="molecule type" value="Genomic_DNA"/>
</dbReference>
<evidence type="ECO:0000313" key="3">
    <source>
        <dbReference type="EMBL" id="CUG86874.1"/>
    </source>
</evidence>
<dbReference type="InterPro" id="IPR050357">
    <property type="entry name" value="Arrestin_domain-protein"/>
</dbReference>
<dbReference type="InterPro" id="IPR011022">
    <property type="entry name" value="Arrestin_C-like"/>
</dbReference>
<dbReference type="AlphaFoldDB" id="A0A0S4JD52"/>
<keyword evidence="4" id="KW-1185">Reference proteome</keyword>